<evidence type="ECO:0000256" key="6">
    <source>
        <dbReference type="SAM" id="SignalP"/>
    </source>
</evidence>
<dbReference type="InterPro" id="IPR006664">
    <property type="entry name" value="OMP_bac"/>
</dbReference>
<evidence type="ECO:0000256" key="2">
    <source>
        <dbReference type="ARBA" id="ARBA00022729"/>
    </source>
</evidence>
<dbReference type="PROSITE" id="PS51123">
    <property type="entry name" value="OMPA_2"/>
    <property type="match status" value="1"/>
</dbReference>
<accession>A0ABV5F776</accession>
<evidence type="ECO:0000256" key="5">
    <source>
        <dbReference type="PROSITE-ProRule" id="PRU00473"/>
    </source>
</evidence>
<dbReference type="Pfam" id="PF02412">
    <property type="entry name" value="TSP_3"/>
    <property type="match status" value="3"/>
</dbReference>
<dbReference type="PRINTS" id="PR01021">
    <property type="entry name" value="OMPADOMAIN"/>
</dbReference>
<evidence type="ECO:0000256" key="4">
    <source>
        <dbReference type="ARBA" id="ARBA00023237"/>
    </source>
</evidence>
<evidence type="ECO:0000256" key="3">
    <source>
        <dbReference type="ARBA" id="ARBA00023136"/>
    </source>
</evidence>
<evidence type="ECO:0000256" key="1">
    <source>
        <dbReference type="ARBA" id="ARBA00004442"/>
    </source>
</evidence>
<dbReference type="InterPro" id="IPR003367">
    <property type="entry name" value="Thrombospondin_3-like_rpt"/>
</dbReference>
<reference evidence="8 9" key="1">
    <citation type="submission" date="2024-09" db="EMBL/GenBank/DDBJ databases">
        <authorList>
            <person name="Sun Q."/>
            <person name="Mori K."/>
        </authorList>
    </citation>
    <scope>NUCLEOTIDE SEQUENCE [LARGE SCALE GENOMIC DNA]</scope>
    <source>
        <strain evidence="8 9">CECT 8622</strain>
    </source>
</reference>
<dbReference type="PANTHER" id="PTHR30329">
    <property type="entry name" value="STATOR ELEMENT OF FLAGELLAR MOTOR COMPLEX"/>
    <property type="match status" value="1"/>
</dbReference>
<dbReference type="Proteomes" id="UP001589585">
    <property type="component" value="Unassembled WGS sequence"/>
</dbReference>
<name>A0ABV5F776_9FLAO</name>
<feature type="chain" id="PRO_5047105431" evidence="6">
    <location>
        <begin position="20"/>
        <end position="702"/>
    </location>
</feature>
<sequence length="702" mass="76403">MKKITLTSLFLLSIFCAQAQSYIGYLSDNYSGVNSVISNPANIADSRFKVDINLAGVSAFGGNDYYGVNIMDAIKSDYDFDLSAKKHPSSDNNIGLNVDIMGPSFMFNLNEKSSLAIFTRARSFVNINEINGEAIDAIDNDNSDDFNFNEGDFNAIGHAWAELGVTYARVLMNKDEHFLKGGLTLKYLQGVGSAYAVGKNLTVDYDADGTLLGGGQTTGRLTSTGEVSYGRFDEFDNDNYDYDLPDATGFGADLGFVYEWRPNHADYTTSNADGSSYTHKHENKYKLKIGLSLTDLGQIKYKNGLEEVFDVTNTVSEDDIDSEDDVNGILNNLYTLTSSKIGYKANLPTALHFNADWSFSKRFYVNLNTDFSLVSKTKTTASHISNVVSLTPRFESKWFSFYIPASIIEHNGFQVGAGLRAGPLYIGSGSVLSVLSGDDSQGADVYAGLKIPIYQGKPRDRDNDGVIDKLDLCPKESGPLENNGCPWGDKDGDTVLDHVDECPDQAGPVEDNGCPWGDKDGDTVLDNIDKCPEVAGPIENYGCPWPDTDGDSVPDKDDECPEEAGTVANNGCPEVVVVEAPVVTEEVQKTLNSYAKTILFNTGKSTIRSVSNGVLKDIIDILNEYPTAKFSIEGHTDSSGSDALNQKLSDARANAVKRYLIENGIDPFRLSAIGYGESKPIATNDTNEGKAQNRRVEINLVK</sequence>
<dbReference type="Gene3D" id="3.30.1330.60">
    <property type="entry name" value="OmpA-like domain"/>
    <property type="match status" value="1"/>
</dbReference>
<evidence type="ECO:0000259" key="7">
    <source>
        <dbReference type="PROSITE" id="PS51123"/>
    </source>
</evidence>
<dbReference type="InterPro" id="IPR028974">
    <property type="entry name" value="TSP_type-3_rpt"/>
</dbReference>
<dbReference type="Pfam" id="PF18990">
    <property type="entry name" value="DUF5723"/>
    <property type="match status" value="1"/>
</dbReference>
<keyword evidence="4" id="KW-0998">Cell outer membrane</keyword>
<dbReference type="Gene3D" id="4.10.1080.10">
    <property type="entry name" value="TSP type-3 repeat"/>
    <property type="match status" value="1"/>
</dbReference>
<proteinExistence type="predicted"/>
<feature type="signal peptide" evidence="6">
    <location>
        <begin position="1"/>
        <end position="19"/>
    </location>
</feature>
<evidence type="ECO:0000313" key="9">
    <source>
        <dbReference type="Proteomes" id="UP001589585"/>
    </source>
</evidence>
<gene>
    <name evidence="8" type="ORF">ACFFU9_00950</name>
</gene>
<dbReference type="InterPro" id="IPR036737">
    <property type="entry name" value="OmpA-like_sf"/>
</dbReference>
<dbReference type="InterPro" id="IPR050330">
    <property type="entry name" value="Bact_OuterMem_StrucFunc"/>
</dbReference>
<keyword evidence="3 5" id="KW-0472">Membrane</keyword>
<organism evidence="8 9">
    <name type="scientific">Mariniflexile ostreae</name>
    <dbReference type="NCBI Taxonomy" id="1520892"/>
    <lineage>
        <taxon>Bacteria</taxon>
        <taxon>Pseudomonadati</taxon>
        <taxon>Bacteroidota</taxon>
        <taxon>Flavobacteriia</taxon>
        <taxon>Flavobacteriales</taxon>
        <taxon>Flavobacteriaceae</taxon>
        <taxon>Mariniflexile</taxon>
    </lineage>
</organism>
<dbReference type="InterPro" id="IPR006665">
    <property type="entry name" value="OmpA-like"/>
</dbReference>
<protein>
    <submittedName>
        <fullName evidence="8">DUF5723 family protein</fullName>
    </submittedName>
</protein>
<dbReference type="Pfam" id="PF00691">
    <property type="entry name" value="OmpA"/>
    <property type="match status" value="1"/>
</dbReference>
<dbReference type="EMBL" id="JBHMFC010000003">
    <property type="protein sequence ID" value="MFB9055300.1"/>
    <property type="molecule type" value="Genomic_DNA"/>
</dbReference>
<feature type="domain" description="OmpA-like" evidence="7">
    <location>
        <begin position="587"/>
        <end position="702"/>
    </location>
</feature>
<keyword evidence="9" id="KW-1185">Reference proteome</keyword>
<dbReference type="InterPro" id="IPR043781">
    <property type="entry name" value="DUF5723"/>
</dbReference>
<evidence type="ECO:0000313" key="8">
    <source>
        <dbReference type="EMBL" id="MFB9055300.1"/>
    </source>
</evidence>
<dbReference type="RefSeq" id="WP_379859485.1">
    <property type="nucleotide sequence ID" value="NZ_JBHMFC010000003.1"/>
</dbReference>
<dbReference type="SUPFAM" id="SSF103088">
    <property type="entry name" value="OmpA-like"/>
    <property type="match status" value="1"/>
</dbReference>
<dbReference type="PANTHER" id="PTHR30329:SF21">
    <property type="entry name" value="LIPOPROTEIN YIAD-RELATED"/>
    <property type="match status" value="1"/>
</dbReference>
<dbReference type="SUPFAM" id="SSF103647">
    <property type="entry name" value="TSP type-3 repeat"/>
    <property type="match status" value="1"/>
</dbReference>
<comment type="caution">
    <text evidence="8">The sequence shown here is derived from an EMBL/GenBank/DDBJ whole genome shotgun (WGS) entry which is preliminary data.</text>
</comment>
<keyword evidence="2 6" id="KW-0732">Signal</keyword>
<comment type="subcellular location">
    <subcellularLocation>
        <location evidence="1">Cell outer membrane</location>
    </subcellularLocation>
</comment>
<dbReference type="CDD" id="cd07185">
    <property type="entry name" value="OmpA_C-like"/>
    <property type="match status" value="1"/>
</dbReference>